<protein>
    <submittedName>
        <fullName evidence="3">NIPSNAP family protein</fullName>
    </submittedName>
</protein>
<proteinExistence type="predicted"/>
<keyword evidence="1" id="KW-0732">Signal</keyword>
<keyword evidence="4" id="KW-1185">Reference proteome</keyword>
<sequence>MKISTLAGFFLLLFMSGAELHSQTREYYQIKIYTFDNDQQQKLTDEYLANAYLPALHRLGINSVGVFKTRPEHSKEKTQTFVLIPLSDLSQLETIPDALAQDRKHTKSGKDYLTAPHNEPPYARIESIVLRAFDHMPQMKPSTVEGPRKDRIYELRSYEGATEALHENKVEMFNKGGEIKIFEDLGFNAVFYGQVLSGCHMPNLMYMTTFKDQESRDTHWDAFRNAPEWHALKNQAPYQNNVSGSKTFFLYPTAYSDY</sequence>
<gene>
    <name evidence="3" type="ORF">KUV50_17565</name>
</gene>
<reference evidence="3" key="1">
    <citation type="submission" date="2021-06" db="EMBL/GenBank/DDBJ databases">
        <title>44 bacteria genomes isolated from Dapeng, Shenzhen.</title>
        <authorList>
            <person name="Zheng W."/>
            <person name="Yu S."/>
            <person name="Huang Y."/>
        </authorList>
    </citation>
    <scope>NUCLEOTIDE SEQUENCE</scope>
    <source>
        <strain evidence="3">DP5N28-2</strain>
    </source>
</reference>
<feature type="chain" id="PRO_5037016651" evidence="1">
    <location>
        <begin position="21"/>
        <end position="258"/>
    </location>
</feature>
<dbReference type="RefSeq" id="WP_222581501.1">
    <property type="nucleotide sequence ID" value="NZ_JAHVHU010000020.1"/>
</dbReference>
<dbReference type="Proteomes" id="UP000753961">
    <property type="component" value="Unassembled WGS sequence"/>
</dbReference>
<feature type="signal peptide" evidence="1">
    <location>
        <begin position="1"/>
        <end position="20"/>
    </location>
</feature>
<evidence type="ECO:0000313" key="3">
    <source>
        <dbReference type="EMBL" id="MBY5959965.1"/>
    </source>
</evidence>
<organism evidence="3 4">
    <name type="scientific">Membranihabitans marinus</name>
    <dbReference type="NCBI Taxonomy" id="1227546"/>
    <lineage>
        <taxon>Bacteria</taxon>
        <taxon>Pseudomonadati</taxon>
        <taxon>Bacteroidota</taxon>
        <taxon>Saprospiria</taxon>
        <taxon>Saprospirales</taxon>
        <taxon>Saprospiraceae</taxon>
        <taxon>Membranihabitans</taxon>
    </lineage>
</organism>
<comment type="caution">
    <text evidence="3">The sequence shown here is derived from an EMBL/GenBank/DDBJ whole genome shotgun (WGS) entry which is preliminary data.</text>
</comment>
<evidence type="ECO:0000256" key="1">
    <source>
        <dbReference type="SAM" id="SignalP"/>
    </source>
</evidence>
<feature type="domain" description="NIPSNAP" evidence="2">
    <location>
        <begin position="153"/>
        <end position="256"/>
    </location>
</feature>
<dbReference type="EMBL" id="JAHVHU010000020">
    <property type="protein sequence ID" value="MBY5959965.1"/>
    <property type="molecule type" value="Genomic_DNA"/>
</dbReference>
<evidence type="ECO:0000259" key="2">
    <source>
        <dbReference type="Pfam" id="PF07978"/>
    </source>
</evidence>
<accession>A0A953HXE3</accession>
<dbReference type="Pfam" id="PF07978">
    <property type="entry name" value="NIPSNAP"/>
    <property type="match status" value="1"/>
</dbReference>
<dbReference type="SUPFAM" id="SSF54909">
    <property type="entry name" value="Dimeric alpha+beta barrel"/>
    <property type="match status" value="1"/>
</dbReference>
<dbReference type="InterPro" id="IPR012577">
    <property type="entry name" value="NIPSNAP"/>
</dbReference>
<dbReference type="Gene3D" id="3.30.70.100">
    <property type="match status" value="2"/>
</dbReference>
<evidence type="ECO:0000313" key="4">
    <source>
        <dbReference type="Proteomes" id="UP000753961"/>
    </source>
</evidence>
<name>A0A953HXE3_9BACT</name>
<dbReference type="AlphaFoldDB" id="A0A953HXE3"/>
<dbReference type="InterPro" id="IPR011008">
    <property type="entry name" value="Dimeric_a/b-barrel"/>
</dbReference>